<name>A0A0N7KQP8_ORYSJ</name>
<dbReference type="STRING" id="39947.A0A0N7KQP8"/>
<reference evidence="1 2" key="3">
    <citation type="journal article" date="2013" name="Rice">
        <title>Improvement of the Oryza sativa Nipponbare reference genome using next generation sequence and optical map data.</title>
        <authorList>
            <person name="Kawahara Y."/>
            <person name="de la Bastide M."/>
            <person name="Hamilton J.P."/>
            <person name="Kanamori H."/>
            <person name="McCombie W.R."/>
            <person name="Ouyang S."/>
            <person name="Schwartz D.C."/>
            <person name="Tanaka T."/>
            <person name="Wu J."/>
            <person name="Zhou S."/>
            <person name="Childs K.L."/>
            <person name="Davidson R.M."/>
            <person name="Lin H."/>
            <person name="Quesada-Ocampo L."/>
            <person name="Vaillancourt B."/>
            <person name="Sakai H."/>
            <person name="Lee S.S."/>
            <person name="Kim J."/>
            <person name="Numa H."/>
            <person name="Itoh T."/>
            <person name="Buell C.R."/>
            <person name="Matsumoto T."/>
        </authorList>
    </citation>
    <scope>NUCLEOTIDE SEQUENCE [LARGE SCALE GENOMIC DNA]</scope>
    <source>
        <strain evidence="2">cv. Nipponbare</strain>
    </source>
</reference>
<evidence type="ECO:0000313" key="1">
    <source>
        <dbReference type="EMBL" id="BAT07818.1"/>
    </source>
</evidence>
<sequence>MDQSIIMQDKIVQESYFTGGIFVSTKVTMRPLFVAQARWPPLPIDELYKDYSSSWATDEIPVSMYASFLIRYSVTNIAHMPFCLPAVPLEAGLSYLEPMHWIAIATFGSNDKPLDLKLQLKSSSIAGVEDACVPPEDYLRSIDRPAPLH</sequence>
<dbReference type="EMBL" id="AP014965">
    <property type="protein sequence ID" value="BAT07818.1"/>
    <property type="molecule type" value="Genomic_DNA"/>
</dbReference>
<proteinExistence type="predicted"/>
<keyword evidence="2" id="KW-1185">Reference proteome</keyword>
<accession>A0A0N7KQP8</accession>
<evidence type="ECO:0000313" key="2">
    <source>
        <dbReference type="Proteomes" id="UP000059680"/>
    </source>
</evidence>
<organism evidence="1 2">
    <name type="scientific">Oryza sativa subsp. japonica</name>
    <name type="common">Rice</name>
    <dbReference type="NCBI Taxonomy" id="39947"/>
    <lineage>
        <taxon>Eukaryota</taxon>
        <taxon>Viridiplantae</taxon>
        <taxon>Streptophyta</taxon>
        <taxon>Embryophyta</taxon>
        <taxon>Tracheophyta</taxon>
        <taxon>Spermatophyta</taxon>
        <taxon>Magnoliopsida</taxon>
        <taxon>Liliopsida</taxon>
        <taxon>Poales</taxon>
        <taxon>Poaceae</taxon>
        <taxon>BOP clade</taxon>
        <taxon>Oryzoideae</taxon>
        <taxon>Oryzeae</taxon>
        <taxon>Oryzinae</taxon>
        <taxon>Oryza</taxon>
        <taxon>Oryza sativa</taxon>
    </lineage>
</organism>
<reference evidence="2" key="1">
    <citation type="journal article" date="2005" name="Nature">
        <title>The map-based sequence of the rice genome.</title>
        <authorList>
            <consortium name="International rice genome sequencing project (IRGSP)"/>
            <person name="Matsumoto T."/>
            <person name="Wu J."/>
            <person name="Kanamori H."/>
            <person name="Katayose Y."/>
            <person name="Fujisawa M."/>
            <person name="Namiki N."/>
            <person name="Mizuno H."/>
            <person name="Yamamoto K."/>
            <person name="Antonio B.A."/>
            <person name="Baba T."/>
            <person name="Sakata K."/>
            <person name="Nagamura Y."/>
            <person name="Aoki H."/>
            <person name="Arikawa K."/>
            <person name="Arita K."/>
            <person name="Bito T."/>
            <person name="Chiden Y."/>
            <person name="Fujitsuka N."/>
            <person name="Fukunaka R."/>
            <person name="Hamada M."/>
            <person name="Harada C."/>
            <person name="Hayashi A."/>
            <person name="Hijishita S."/>
            <person name="Honda M."/>
            <person name="Hosokawa S."/>
            <person name="Ichikawa Y."/>
            <person name="Idonuma A."/>
            <person name="Iijima M."/>
            <person name="Ikeda M."/>
            <person name="Ikeno M."/>
            <person name="Ito K."/>
            <person name="Ito S."/>
            <person name="Ito T."/>
            <person name="Ito Y."/>
            <person name="Ito Y."/>
            <person name="Iwabuchi A."/>
            <person name="Kamiya K."/>
            <person name="Karasawa W."/>
            <person name="Kurita K."/>
            <person name="Katagiri S."/>
            <person name="Kikuta A."/>
            <person name="Kobayashi H."/>
            <person name="Kobayashi N."/>
            <person name="Machita K."/>
            <person name="Maehara T."/>
            <person name="Masukawa M."/>
            <person name="Mizubayashi T."/>
            <person name="Mukai Y."/>
            <person name="Nagasaki H."/>
            <person name="Nagata Y."/>
            <person name="Naito S."/>
            <person name="Nakashima M."/>
            <person name="Nakama Y."/>
            <person name="Nakamichi Y."/>
            <person name="Nakamura M."/>
            <person name="Meguro A."/>
            <person name="Negishi M."/>
            <person name="Ohta I."/>
            <person name="Ohta T."/>
            <person name="Okamoto M."/>
            <person name="Ono N."/>
            <person name="Saji S."/>
            <person name="Sakaguchi M."/>
            <person name="Sakai K."/>
            <person name="Shibata M."/>
            <person name="Shimokawa T."/>
            <person name="Song J."/>
            <person name="Takazaki Y."/>
            <person name="Terasawa K."/>
            <person name="Tsugane M."/>
            <person name="Tsuji K."/>
            <person name="Ueda S."/>
            <person name="Waki K."/>
            <person name="Yamagata H."/>
            <person name="Yamamoto M."/>
            <person name="Yamamoto S."/>
            <person name="Yamane H."/>
            <person name="Yoshiki S."/>
            <person name="Yoshihara R."/>
            <person name="Yukawa K."/>
            <person name="Zhong H."/>
            <person name="Yano M."/>
            <person name="Yuan Q."/>
            <person name="Ouyang S."/>
            <person name="Liu J."/>
            <person name="Jones K.M."/>
            <person name="Gansberger K."/>
            <person name="Moffat K."/>
            <person name="Hill J."/>
            <person name="Bera J."/>
            <person name="Fadrosh D."/>
            <person name="Jin S."/>
            <person name="Johri S."/>
            <person name="Kim M."/>
            <person name="Overton L."/>
            <person name="Reardon M."/>
            <person name="Tsitrin T."/>
            <person name="Vuong H."/>
            <person name="Weaver B."/>
            <person name="Ciecko A."/>
            <person name="Tallon L."/>
            <person name="Jackson J."/>
            <person name="Pai G."/>
            <person name="Aken S.V."/>
            <person name="Utterback T."/>
            <person name="Reidmuller S."/>
            <person name="Feldblyum T."/>
            <person name="Hsiao J."/>
            <person name="Zismann V."/>
            <person name="Iobst S."/>
            <person name="de Vazeille A.R."/>
            <person name="Buell C.R."/>
            <person name="Ying K."/>
            <person name="Li Y."/>
            <person name="Lu T."/>
            <person name="Huang Y."/>
            <person name="Zhao Q."/>
            <person name="Feng Q."/>
            <person name="Zhang L."/>
            <person name="Zhu J."/>
            <person name="Weng Q."/>
            <person name="Mu J."/>
            <person name="Lu Y."/>
            <person name="Fan D."/>
            <person name="Liu Y."/>
            <person name="Guan J."/>
            <person name="Zhang Y."/>
            <person name="Yu S."/>
            <person name="Liu X."/>
            <person name="Zhang Y."/>
            <person name="Hong G."/>
            <person name="Han B."/>
            <person name="Choisne N."/>
            <person name="Demange N."/>
            <person name="Orjeda G."/>
            <person name="Samain S."/>
            <person name="Cattolico L."/>
            <person name="Pelletier E."/>
            <person name="Couloux A."/>
            <person name="Segurens B."/>
            <person name="Wincker P."/>
            <person name="D'Hont A."/>
            <person name="Scarpelli C."/>
            <person name="Weissenbach J."/>
            <person name="Salanoubat M."/>
            <person name="Quetier F."/>
            <person name="Yu Y."/>
            <person name="Kim H.R."/>
            <person name="Rambo T."/>
            <person name="Currie J."/>
            <person name="Collura K."/>
            <person name="Luo M."/>
            <person name="Yang T."/>
            <person name="Ammiraju J.S.S."/>
            <person name="Engler F."/>
            <person name="Soderlund C."/>
            <person name="Wing R.A."/>
            <person name="Palmer L.E."/>
            <person name="de la Bastide M."/>
            <person name="Spiegel L."/>
            <person name="Nascimento L."/>
            <person name="Zutavern T."/>
            <person name="O'Shaughnessy A."/>
            <person name="Dike S."/>
            <person name="Dedhia N."/>
            <person name="Preston R."/>
            <person name="Balija V."/>
            <person name="McCombie W.R."/>
            <person name="Chow T."/>
            <person name="Chen H."/>
            <person name="Chung M."/>
            <person name="Chen C."/>
            <person name="Shaw J."/>
            <person name="Wu H."/>
            <person name="Hsiao K."/>
            <person name="Chao Y."/>
            <person name="Chu M."/>
            <person name="Cheng C."/>
            <person name="Hour A."/>
            <person name="Lee P."/>
            <person name="Lin S."/>
            <person name="Lin Y."/>
            <person name="Liou J."/>
            <person name="Liu S."/>
            <person name="Hsing Y."/>
            <person name="Raghuvanshi S."/>
            <person name="Mohanty A."/>
            <person name="Bharti A.K."/>
            <person name="Gaur A."/>
            <person name="Gupta V."/>
            <person name="Kumar D."/>
            <person name="Ravi V."/>
            <person name="Vij S."/>
            <person name="Kapur A."/>
            <person name="Khurana P."/>
            <person name="Khurana P."/>
            <person name="Khurana J.P."/>
            <person name="Tyagi A.K."/>
            <person name="Gaikwad K."/>
            <person name="Singh A."/>
            <person name="Dalal V."/>
            <person name="Srivastava S."/>
            <person name="Dixit A."/>
            <person name="Pal A.K."/>
            <person name="Ghazi I.A."/>
            <person name="Yadav M."/>
            <person name="Pandit A."/>
            <person name="Bhargava A."/>
            <person name="Sureshbabu K."/>
            <person name="Batra K."/>
            <person name="Sharma T.R."/>
            <person name="Mohapatra T."/>
            <person name="Singh N.K."/>
            <person name="Messing J."/>
            <person name="Nelson A.B."/>
            <person name="Fuks G."/>
            <person name="Kavchok S."/>
            <person name="Keizer G."/>
            <person name="Linton E."/>
            <person name="Llaca V."/>
            <person name="Song R."/>
            <person name="Tanyolac B."/>
            <person name="Young S."/>
            <person name="Ho-Il K."/>
            <person name="Hahn J.H."/>
            <person name="Sangsakoo G."/>
            <person name="Vanavichit A."/>
            <person name="de Mattos Luiz.A.T."/>
            <person name="Zimmer P.D."/>
            <person name="Malone G."/>
            <person name="Dellagostin O."/>
            <person name="de Oliveira A.C."/>
            <person name="Bevan M."/>
            <person name="Bancroft I."/>
            <person name="Minx P."/>
            <person name="Cordum H."/>
            <person name="Wilson R."/>
            <person name="Cheng Z."/>
            <person name="Jin W."/>
            <person name="Jiang J."/>
            <person name="Leong S.A."/>
            <person name="Iwama H."/>
            <person name="Gojobori T."/>
            <person name="Itoh T."/>
            <person name="Niimura Y."/>
            <person name="Fujii Y."/>
            <person name="Habara T."/>
            <person name="Sakai H."/>
            <person name="Sato Y."/>
            <person name="Wilson G."/>
            <person name="Kumar K."/>
            <person name="McCouch S."/>
            <person name="Juretic N."/>
            <person name="Hoen D."/>
            <person name="Wright S."/>
            <person name="Bruskiewich R."/>
            <person name="Bureau T."/>
            <person name="Miyao A."/>
            <person name="Hirochika H."/>
            <person name="Nishikawa T."/>
            <person name="Kadowaki K."/>
            <person name="Sugiura M."/>
            <person name="Burr B."/>
            <person name="Sasaki T."/>
        </authorList>
    </citation>
    <scope>NUCLEOTIDE SEQUENCE [LARGE SCALE GENOMIC DNA]</scope>
    <source>
        <strain evidence="2">cv. Nipponbare</strain>
    </source>
</reference>
<gene>
    <name evidence="1" type="ordered locus">Os09g0377100</name>
    <name evidence="1" type="ORF">OSNPB_090377100</name>
</gene>
<dbReference type="PaxDb" id="39947-A0A0N7KQP8"/>
<dbReference type="AlphaFoldDB" id="A0A0N7KQP8"/>
<protein>
    <submittedName>
        <fullName evidence="1">Os09g0377100 protein</fullName>
    </submittedName>
</protein>
<dbReference type="Proteomes" id="UP000059680">
    <property type="component" value="Chromosome 9"/>
</dbReference>
<dbReference type="InParanoid" id="A0A0N7KQP8"/>
<reference evidence="1 2" key="2">
    <citation type="journal article" date="2013" name="Plant Cell Physiol.">
        <title>Rice Annotation Project Database (RAP-DB): an integrative and interactive database for rice genomics.</title>
        <authorList>
            <person name="Sakai H."/>
            <person name="Lee S.S."/>
            <person name="Tanaka T."/>
            <person name="Numa H."/>
            <person name="Kim J."/>
            <person name="Kawahara Y."/>
            <person name="Wakimoto H."/>
            <person name="Yang C.C."/>
            <person name="Iwamoto M."/>
            <person name="Abe T."/>
            <person name="Yamada Y."/>
            <person name="Muto A."/>
            <person name="Inokuchi H."/>
            <person name="Ikemura T."/>
            <person name="Matsumoto T."/>
            <person name="Sasaki T."/>
            <person name="Itoh T."/>
        </authorList>
    </citation>
    <scope>NUCLEOTIDE SEQUENCE [LARGE SCALE GENOMIC DNA]</scope>
    <source>
        <strain evidence="2">cv. Nipponbare</strain>
    </source>
</reference>